<dbReference type="Proteomes" id="UP000271468">
    <property type="component" value="Unassembled WGS sequence"/>
</dbReference>
<protein>
    <recommendedName>
        <fullName evidence="4">ParB/Sulfiredoxin domain-containing protein</fullName>
    </recommendedName>
</protein>
<dbReference type="InterPro" id="IPR036086">
    <property type="entry name" value="ParB/Sulfiredoxin_sf"/>
</dbReference>
<proteinExistence type="predicted"/>
<dbReference type="AlphaFoldDB" id="A0A3M3JPS7"/>
<dbReference type="GO" id="GO:0007059">
    <property type="term" value="P:chromosome segregation"/>
    <property type="evidence" value="ECO:0007669"/>
    <property type="project" value="TreeGrafter"/>
</dbReference>
<dbReference type="PANTHER" id="PTHR33375">
    <property type="entry name" value="CHROMOSOME-PARTITIONING PROTEIN PARB-RELATED"/>
    <property type="match status" value="1"/>
</dbReference>
<evidence type="ECO:0000313" key="3">
    <source>
        <dbReference type="Proteomes" id="UP000271468"/>
    </source>
</evidence>
<evidence type="ECO:0000256" key="1">
    <source>
        <dbReference type="SAM" id="MobiDB-lite"/>
    </source>
</evidence>
<comment type="caution">
    <text evidence="2">The sequence shown here is derived from an EMBL/GenBank/DDBJ whole genome shotgun (WGS) entry which is preliminary data.</text>
</comment>
<evidence type="ECO:0000313" key="2">
    <source>
        <dbReference type="EMBL" id="RMN12101.1"/>
    </source>
</evidence>
<gene>
    <name evidence="2" type="ORF">ALQ65_200189</name>
</gene>
<sequence length="325" mass="35923">MANTIDELLKNGDKDPITGETITYFHRDKILPVADQDRDDWDSPETVANIATIRKASRIKLEDGRYFGIRYPLFVTEPDDNGNVEIIDGECRWRSTEDGPEELKMLPCIVRTGGKKERRLDHTSSNGARKGLTLYQTAMSIHKDEKEYGLTSDEICAVHGISPASQLSKYRAILKLNERQKQIVRSGSFQDVNLVYELKKLDDEALTKLEKRVSKGESIQQAIKALVPKEPKKPKEPQGPSNERQDEDDANREGAGQGGSADSGQDPLNPEVSDSESFVSLTIGIEAAKALAHLLDVPANLDTRALEEALSDAIKKMAHDAEAAA</sequence>
<dbReference type="RefSeq" id="WP_122235014.1">
    <property type="nucleotide sequence ID" value="NZ_RBOV01000155.1"/>
</dbReference>
<accession>A0A3M3JPS7</accession>
<name>A0A3M3JPS7_9PSED</name>
<dbReference type="InterPro" id="IPR050336">
    <property type="entry name" value="Chromosome_partition/occlusion"/>
</dbReference>
<dbReference type="EMBL" id="RBOV01000155">
    <property type="protein sequence ID" value="RMN12101.1"/>
    <property type="molecule type" value="Genomic_DNA"/>
</dbReference>
<reference evidence="2 3" key="1">
    <citation type="submission" date="2018-08" db="EMBL/GenBank/DDBJ databases">
        <title>Recombination of ecologically and evolutionarily significant loci maintains genetic cohesion in the Pseudomonas syringae species complex.</title>
        <authorList>
            <person name="Dillon M."/>
            <person name="Thakur S."/>
            <person name="Almeida R.N.D."/>
            <person name="Weir B.S."/>
            <person name="Guttman D.S."/>
        </authorList>
    </citation>
    <scope>NUCLEOTIDE SEQUENCE [LARGE SCALE GENOMIC DNA]</scope>
    <source>
        <strain evidence="2 3">ICMP 12341</strain>
    </source>
</reference>
<evidence type="ECO:0008006" key="4">
    <source>
        <dbReference type="Google" id="ProtNLM"/>
    </source>
</evidence>
<feature type="region of interest" description="Disordered" evidence="1">
    <location>
        <begin position="223"/>
        <end position="276"/>
    </location>
</feature>
<feature type="compositionally biased region" description="Basic and acidic residues" evidence="1">
    <location>
        <begin position="227"/>
        <end position="236"/>
    </location>
</feature>
<dbReference type="SUPFAM" id="SSF109709">
    <property type="entry name" value="KorB DNA-binding domain-like"/>
    <property type="match status" value="1"/>
</dbReference>
<dbReference type="PANTHER" id="PTHR33375:SF1">
    <property type="entry name" value="CHROMOSOME-PARTITIONING PROTEIN PARB-RELATED"/>
    <property type="match status" value="1"/>
</dbReference>
<dbReference type="GO" id="GO:0005694">
    <property type="term" value="C:chromosome"/>
    <property type="evidence" value="ECO:0007669"/>
    <property type="project" value="TreeGrafter"/>
</dbReference>
<organism evidence="2 3">
    <name type="scientific">Pseudomonas syringae pv. coriandricola</name>
    <dbReference type="NCBI Taxonomy" id="264453"/>
    <lineage>
        <taxon>Bacteria</taxon>
        <taxon>Pseudomonadati</taxon>
        <taxon>Pseudomonadota</taxon>
        <taxon>Gammaproteobacteria</taxon>
        <taxon>Pseudomonadales</taxon>
        <taxon>Pseudomonadaceae</taxon>
        <taxon>Pseudomonas</taxon>
    </lineage>
</organism>
<dbReference type="Gene3D" id="1.10.10.2830">
    <property type="match status" value="1"/>
</dbReference>
<dbReference type="SUPFAM" id="SSF110849">
    <property type="entry name" value="ParB/Sulfiredoxin"/>
    <property type="match status" value="1"/>
</dbReference>